<evidence type="ECO:0000313" key="3">
    <source>
        <dbReference type="Proteomes" id="UP000075238"/>
    </source>
</evidence>
<accession>A0A142JTT2</accession>
<keyword evidence="3" id="KW-1185">Reference proteome</keyword>
<dbReference type="InterPro" id="IPR007432">
    <property type="entry name" value="DUF480"/>
</dbReference>
<organism evidence="2 3">
    <name type="scientific">Cupriavidus nantongensis</name>
    <dbReference type="NCBI Taxonomy" id="1796606"/>
    <lineage>
        <taxon>Bacteria</taxon>
        <taxon>Pseudomonadati</taxon>
        <taxon>Pseudomonadota</taxon>
        <taxon>Betaproteobacteria</taxon>
        <taxon>Burkholderiales</taxon>
        <taxon>Burkholderiaceae</taxon>
        <taxon>Cupriavidus</taxon>
    </lineage>
</organism>
<sequence>MQSTPESDPTPSNDRPARPALRALTPVEGRVLGVLVEKQHTVPDTYPLSLNALASGCNQKTARAPVMNVSEAEILEAIDGLKGLSLVFEGSSSRVPRFEHNMQRALGVPSQSVALLAMLLLRGPQTAAELRLNTARLHSFADISSVEAFLDELATQTPPRVVRLPRAPGARENRWMHLLSGEASAAAAAEDGGRGTDGDAAPSAELEQLRAEQQALSEKVARLQGLVEHMAAQLGISADEFLG</sequence>
<dbReference type="Gene3D" id="1.10.10.10">
    <property type="entry name" value="Winged helix-like DNA-binding domain superfamily/Winged helix DNA-binding domain"/>
    <property type="match status" value="2"/>
</dbReference>
<dbReference type="EMBL" id="CP014845">
    <property type="protein sequence ID" value="AMR81494.1"/>
    <property type="molecule type" value="Genomic_DNA"/>
</dbReference>
<dbReference type="KEGG" id="cnan:A2G96_27300"/>
<dbReference type="AlphaFoldDB" id="A0A142JTT2"/>
<proteinExistence type="inferred from homology"/>
<dbReference type="PANTHER" id="PTHR38768">
    <property type="entry name" value="UPF0502 PROTEIN YCEH"/>
    <property type="match status" value="1"/>
</dbReference>
<gene>
    <name evidence="2" type="ORF">A2G96_27300</name>
</gene>
<dbReference type="OrthoDB" id="9784785at2"/>
<protein>
    <submittedName>
        <fullName evidence="2">Uncharacterized protein</fullName>
    </submittedName>
</protein>
<dbReference type="Proteomes" id="UP000075238">
    <property type="component" value="Chromosome 2"/>
</dbReference>
<dbReference type="InterPro" id="IPR036390">
    <property type="entry name" value="WH_DNA-bd_sf"/>
</dbReference>
<comment type="similarity">
    <text evidence="1">Belongs to the UPF0502 family.</text>
</comment>
<name>A0A142JTT2_9BURK</name>
<dbReference type="PANTHER" id="PTHR38768:SF1">
    <property type="entry name" value="UPF0502 PROTEIN YCEH"/>
    <property type="match status" value="1"/>
</dbReference>
<evidence type="ECO:0000313" key="2">
    <source>
        <dbReference type="EMBL" id="AMR81494.1"/>
    </source>
</evidence>
<dbReference type="SUPFAM" id="SSF46785">
    <property type="entry name" value="Winged helix' DNA-binding domain"/>
    <property type="match status" value="2"/>
</dbReference>
<reference evidence="2 3" key="1">
    <citation type="submission" date="2016-03" db="EMBL/GenBank/DDBJ databases">
        <title>Complete genome sequence of a novel chlorpyrifos degrading bacterium, Cupriavidus nantongensis sp. X1.</title>
        <authorList>
            <person name="Fang L."/>
        </authorList>
    </citation>
    <scope>NUCLEOTIDE SEQUENCE [LARGE SCALE GENOMIC DNA]</scope>
    <source>
        <strain evidence="2 3">X1</strain>
    </source>
</reference>
<dbReference type="RefSeq" id="WP_062803294.1">
    <property type="nucleotide sequence ID" value="NZ_CP014845.1"/>
</dbReference>
<dbReference type="InterPro" id="IPR036388">
    <property type="entry name" value="WH-like_DNA-bd_sf"/>
</dbReference>
<evidence type="ECO:0000256" key="1">
    <source>
        <dbReference type="HAMAP-Rule" id="MF_01584"/>
    </source>
</evidence>
<dbReference type="HAMAP" id="MF_01584">
    <property type="entry name" value="UPF0502"/>
    <property type="match status" value="1"/>
</dbReference>
<dbReference type="Pfam" id="PF04337">
    <property type="entry name" value="DUF480"/>
    <property type="match status" value="1"/>
</dbReference>
<dbReference type="STRING" id="1796606.A2G96_27300"/>